<evidence type="ECO:0000313" key="12">
    <source>
        <dbReference type="Proteomes" id="UP000199771"/>
    </source>
</evidence>
<dbReference type="EMBL" id="FOOC01000001">
    <property type="protein sequence ID" value="SFF24749.1"/>
    <property type="molecule type" value="Genomic_DNA"/>
</dbReference>
<dbReference type="HAMAP" id="MF_01020">
    <property type="entry name" value="HisE"/>
    <property type="match status" value="1"/>
</dbReference>
<comment type="pathway">
    <text evidence="3 10">Amino-acid biosynthesis; L-histidine biosynthesis; L-histidine from 5-phospho-alpha-D-ribose 1-diphosphate: step 2/9.</text>
</comment>
<evidence type="ECO:0000256" key="5">
    <source>
        <dbReference type="ARBA" id="ARBA00022605"/>
    </source>
</evidence>
<dbReference type="GO" id="GO:0000105">
    <property type="term" value="P:L-histidine biosynthetic process"/>
    <property type="evidence" value="ECO:0007669"/>
    <property type="project" value="UniProtKB-UniRule"/>
</dbReference>
<dbReference type="EC" id="3.6.1.31" evidence="10"/>
<keyword evidence="6 10" id="KW-0547">Nucleotide-binding</keyword>
<evidence type="ECO:0000256" key="8">
    <source>
        <dbReference type="ARBA" id="ARBA00022840"/>
    </source>
</evidence>
<keyword evidence="4 10" id="KW-0963">Cytoplasm</keyword>
<dbReference type="InterPro" id="IPR021130">
    <property type="entry name" value="PRib-ATP_PPHydrolase-like"/>
</dbReference>
<comment type="catalytic activity">
    <reaction evidence="1 10">
        <text>1-(5-phospho-beta-D-ribosyl)-ATP + H2O = 1-(5-phospho-beta-D-ribosyl)-5'-AMP + diphosphate + H(+)</text>
        <dbReference type="Rhea" id="RHEA:22828"/>
        <dbReference type="ChEBI" id="CHEBI:15377"/>
        <dbReference type="ChEBI" id="CHEBI:15378"/>
        <dbReference type="ChEBI" id="CHEBI:33019"/>
        <dbReference type="ChEBI" id="CHEBI:59457"/>
        <dbReference type="ChEBI" id="CHEBI:73183"/>
        <dbReference type="EC" id="3.6.1.31"/>
    </reaction>
</comment>
<comment type="similarity">
    <text evidence="10">Belongs to the PRA-PH family.</text>
</comment>
<dbReference type="Proteomes" id="UP000199771">
    <property type="component" value="Unassembled WGS sequence"/>
</dbReference>
<dbReference type="Gene3D" id="1.10.287.1080">
    <property type="entry name" value="MazG-like"/>
    <property type="match status" value="1"/>
</dbReference>
<dbReference type="NCBIfam" id="NF001611">
    <property type="entry name" value="PRK00400.1-3"/>
    <property type="match status" value="1"/>
</dbReference>
<evidence type="ECO:0000256" key="6">
    <source>
        <dbReference type="ARBA" id="ARBA00022741"/>
    </source>
</evidence>
<evidence type="ECO:0000256" key="10">
    <source>
        <dbReference type="HAMAP-Rule" id="MF_01020"/>
    </source>
</evidence>
<dbReference type="SUPFAM" id="SSF101386">
    <property type="entry name" value="all-alpha NTP pyrophosphatases"/>
    <property type="match status" value="1"/>
</dbReference>
<dbReference type="PANTHER" id="PTHR42945:SF9">
    <property type="entry name" value="HISTIDINE BIOSYNTHESIS BIFUNCTIONAL PROTEIN HISIE"/>
    <property type="match status" value="1"/>
</dbReference>
<dbReference type="UniPathway" id="UPA00031">
    <property type="reaction ID" value="UER00007"/>
</dbReference>
<keyword evidence="7 10" id="KW-0378">Hydrolase</keyword>
<dbReference type="GO" id="GO:0005737">
    <property type="term" value="C:cytoplasm"/>
    <property type="evidence" value="ECO:0007669"/>
    <property type="project" value="UniProtKB-SubCell"/>
</dbReference>
<evidence type="ECO:0000256" key="9">
    <source>
        <dbReference type="ARBA" id="ARBA00023102"/>
    </source>
</evidence>
<dbReference type="CDD" id="cd11534">
    <property type="entry name" value="NTP-PPase_HisIE_like"/>
    <property type="match status" value="1"/>
</dbReference>
<evidence type="ECO:0000256" key="1">
    <source>
        <dbReference type="ARBA" id="ARBA00001460"/>
    </source>
</evidence>
<evidence type="ECO:0000313" key="11">
    <source>
        <dbReference type="EMBL" id="SFF24749.1"/>
    </source>
</evidence>
<dbReference type="AlphaFoldDB" id="A0A1I2H5R5"/>
<proteinExistence type="inferred from homology"/>
<evidence type="ECO:0000256" key="3">
    <source>
        <dbReference type="ARBA" id="ARBA00005204"/>
    </source>
</evidence>
<evidence type="ECO:0000256" key="2">
    <source>
        <dbReference type="ARBA" id="ARBA00004496"/>
    </source>
</evidence>
<dbReference type="InterPro" id="IPR008179">
    <property type="entry name" value="HisE"/>
</dbReference>
<dbReference type="Pfam" id="PF01503">
    <property type="entry name" value="PRA-PH"/>
    <property type="match status" value="1"/>
</dbReference>
<dbReference type="GO" id="GO:0005524">
    <property type="term" value="F:ATP binding"/>
    <property type="evidence" value="ECO:0007669"/>
    <property type="project" value="UniProtKB-KW"/>
</dbReference>
<reference evidence="11 12" key="1">
    <citation type="submission" date="2016-10" db="EMBL/GenBank/DDBJ databases">
        <authorList>
            <person name="de Groot N.N."/>
        </authorList>
    </citation>
    <scope>NUCLEOTIDE SEQUENCE [LARGE SCALE GENOMIC DNA]</scope>
    <source>
        <strain evidence="11 12">DSM 23609</strain>
    </source>
</reference>
<dbReference type="NCBIfam" id="TIGR03188">
    <property type="entry name" value="histidine_hisI"/>
    <property type="match status" value="1"/>
</dbReference>
<protein>
    <recommendedName>
        <fullName evidence="10">Phosphoribosyl-ATP pyrophosphatase</fullName>
        <shortName evidence="10">PRA-PH</shortName>
        <ecNumber evidence="10">3.6.1.31</ecNumber>
    </recommendedName>
</protein>
<dbReference type="STRING" id="1076937.SAMN04488120_101155"/>
<dbReference type="PANTHER" id="PTHR42945">
    <property type="entry name" value="HISTIDINE BIOSYNTHESIS BIFUNCTIONAL PROTEIN"/>
    <property type="match status" value="1"/>
</dbReference>
<organism evidence="11 12">
    <name type="scientific">Fontimonas thermophila</name>
    <dbReference type="NCBI Taxonomy" id="1076937"/>
    <lineage>
        <taxon>Bacteria</taxon>
        <taxon>Pseudomonadati</taxon>
        <taxon>Pseudomonadota</taxon>
        <taxon>Gammaproteobacteria</taxon>
        <taxon>Nevskiales</taxon>
        <taxon>Nevskiaceae</taxon>
        <taxon>Fontimonas</taxon>
    </lineage>
</organism>
<sequence length="115" mass="12594">MTSLTSAGDILGELYRVLQARKSADPDRSYVASLYAKGMDAILKKIGEEAAETLIAAKNGDDGALVHELADLWFHTLVLLAQRDLPLTRLTDELARRFGTSGHAEKAARLQDKTR</sequence>
<evidence type="ECO:0000256" key="7">
    <source>
        <dbReference type="ARBA" id="ARBA00022801"/>
    </source>
</evidence>
<name>A0A1I2H5R5_9GAMM</name>
<dbReference type="GO" id="GO:0004636">
    <property type="term" value="F:phosphoribosyl-ATP diphosphatase activity"/>
    <property type="evidence" value="ECO:0007669"/>
    <property type="project" value="UniProtKB-UniRule"/>
</dbReference>
<keyword evidence="5 10" id="KW-0028">Amino-acid biosynthesis</keyword>
<keyword evidence="9 10" id="KW-0368">Histidine biosynthesis</keyword>
<keyword evidence="8 10" id="KW-0067">ATP-binding</keyword>
<comment type="subcellular location">
    <subcellularLocation>
        <location evidence="2 10">Cytoplasm</location>
    </subcellularLocation>
</comment>
<evidence type="ECO:0000256" key="4">
    <source>
        <dbReference type="ARBA" id="ARBA00022490"/>
    </source>
</evidence>
<accession>A0A1I2H5R5</accession>
<gene>
    <name evidence="10" type="primary">hisE</name>
    <name evidence="11" type="ORF">SAMN04488120_101155</name>
</gene>
<keyword evidence="12" id="KW-1185">Reference proteome</keyword>